<dbReference type="NCBIfam" id="TIGR00608">
    <property type="entry name" value="radc"/>
    <property type="match status" value="1"/>
</dbReference>
<sequence length="180" mass="20007">MKDLPDSEKPYEKCWKTGAESLSDAELIAAVIRTGSRNEQALVLAQRILKTSPGGILNLEYLTVSQLREIYGIGTVKAAQLKCVAEISKRIAMTSRLHSVVMKDAASVAAYYMERMRHLTKEQLVLAMYDSKCMLLQDALISIGTCNASLISPREVFMKALEYKAVYVMLLHNHPSGDPQ</sequence>
<proteinExistence type="inferred from homology"/>
<name>A0A9D2IFC7_9FIRM</name>
<feature type="non-terminal residue" evidence="5">
    <location>
        <position position="180"/>
    </location>
</feature>
<dbReference type="PROSITE" id="PS01302">
    <property type="entry name" value="UPF0758"/>
    <property type="match status" value="1"/>
</dbReference>
<reference evidence="5" key="1">
    <citation type="journal article" date="2021" name="PeerJ">
        <title>Extensive microbial diversity within the chicken gut microbiome revealed by metagenomics and culture.</title>
        <authorList>
            <person name="Gilroy R."/>
            <person name="Ravi A."/>
            <person name="Getino M."/>
            <person name="Pursley I."/>
            <person name="Horton D.L."/>
            <person name="Alikhan N.F."/>
            <person name="Baker D."/>
            <person name="Gharbi K."/>
            <person name="Hall N."/>
            <person name="Watson M."/>
            <person name="Adriaenssens E.M."/>
            <person name="Foster-Nyarko E."/>
            <person name="Jarju S."/>
            <person name="Secka A."/>
            <person name="Antonio M."/>
            <person name="Oren A."/>
            <person name="Chaudhuri R.R."/>
            <person name="La Ragione R."/>
            <person name="Hildebrand F."/>
            <person name="Pallen M.J."/>
        </authorList>
    </citation>
    <scope>NUCLEOTIDE SEQUENCE</scope>
    <source>
        <strain evidence="5">CHK192-9172</strain>
    </source>
</reference>
<dbReference type="InterPro" id="IPR020891">
    <property type="entry name" value="UPF0758_CS"/>
</dbReference>
<accession>A0A9D2IFC7</accession>
<evidence type="ECO:0000313" key="5">
    <source>
        <dbReference type="EMBL" id="HIZ06987.1"/>
    </source>
</evidence>
<keyword evidence="2" id="KW-0378">Hydrolase</keyword>
<dbReference type="Pfam" id="PF04002">
    <property type="entry name" value="RadC"/>
    <property type="match status" value="1"/>
</dbReference>
<feature type="domain" description="UPF0758" evidence="4">
    <location>
        <begin position="1"/>
        <end position="79"/>
    </location>
</feature>
<comment type="caution">
    <text evidence="5">The sequence shown here is derived from an EMBL/GenBank/DDBJ whole genome shotgun (WGS) entry which is preliminary data.</text>
</comment>
<dbReference type="Gene3D" id="3.40.140.10">
    <property type="entry name" value="Cytidine Deaminase, domain 2"/>
    <property type="match status" value="1"/>
</dbReference>
<dbReference type="GO" id="GO:0008237">
    <property type="term" value="F:metallopeptidase activity"/>
    <property type="evidence" value="ECO:0007669"/>
    <property type="project" value="UniProtKB-KW"/>
</dbReference>
<dbReference type="EMBL" id="DXCH01000094">
    <property type="protein sequence ID" value="HIZ06987.1"/>
    <property type="molecule type" value="Genomic_DNA"/>
</dbReference>
<organism evidence="5 6">
    <name type="scientific">Candidatus Eubacterium avistercoris</name>
    <dbReference type="NCBI Taxonomy" id="2838567"/>
    <lineage>
        <taxon>Bacteria</taxon>
        <taxon>Bacillati</taxon>
        <taxon>Bacillota</taxon>
        <taxon>Clostridia</taxon>
        <taxon>Eubacteriales</taxon>
        <taxon>Eubacteriaceae</taxon>
        <taxon>Eubacterium</taxon>
    </lineage>
</organism>
<feature type="domain" description="RadC-like JAB" evidence="3">
    <location>
        <begin position="103"/>
        <end position="180"/>
    </location>
</feature>
<keyword evidence="2" id="KW-0645">Protease</keyword>
<evidence type="ECO:0000256" key="2">
    <source>
        <dbReference type="ARBA" id="ARBA00023049"/>
    </source>
</evidence>
<dbReference type="AlphaFoldDB" id="A0A9D2IFC7"/>
<dbReference type="InterPro" id="IPR025657">
    <property type="entry name" value="RadC_JAB"/>
</dbReference>
<dbReference type="InterPro" id="IPR001405">
    <property type="entry name" value="UPF0758"/>
</dbReference>
<dbReference type="PANTHER" id="PTHR30471:SF3">
    <property type="entry name" value="UPF0758 PROTEIN YEES-RELATED"/>
    <property type="match status" value="1"/>
</dbReference>
<reference evidence="5" key="2">
    <citation type="submission" date="2021-04" db="EMBL/GenBank/DDBJ databases">
        <authorList>
            <person name="Gilroy R."/>
        </authorList>
    </citation>
    <scope>NUCLEOTIDE SEQUENCE</scope>
    <source>
        <strain evidence="5">CHK192-9172</strain>
    </source>
</reference>
<gene>
    <name evidence="5" type="primary">radC</name>
    <name evidence="5" type="ORF">IAA08_03510</name>
</gene>
<keyword evidence="2" id="KW-0482">Metalloprotease</keyword>
<evidence type="ECO:0000259" key="3">
    <source>
        <dbReference type="Pfam" id="PF04002"/>
    </source>
</evidence>
<dbReference type="PANTHER" id="PTHR30471">
    <property type="entry name" value="DNA REPAIR PROTEIN RADC"/>
    <property type="match status" value="1"/>
</dbReference>
<evidence type="ECO:0000313" key="6">
    <source>
        <dbReference type="Proteomes" id="UP000824024"/>
    </source>
</evidence>
<evidence type="ECO:0000259" key="4">
    <source>
        <dbReference type="Pfam" id="PF20582"/>
    </source>
</evidence>
<protein>
    <submittedName>
        <fullName evidence="5">DNA repair protein RadC</fullName>
    </submittedName>
</protein>
<dbReference type="Pfam" id="PF20582">
    <property type="entry name" value="UPF0758_N"/>
    <property type="match status" value="1"/>
</dbReference>
<comment type="similarity">
    <text evidence="1">Belongs to the UPF0758 family.</text>
</comment>
<evidence type="ECO:0000256" key="1">
    <source>
        <dbReference type="ARBA" id="ARBA00010243"/>
    </source>
</evidence>
<dbReference type="InterPro" id="IPR046778">
    <property type="entry name" value="UPF0758_N"/>
</dbReference>
<dbReference type="Proteomes" id="UP000824024">
    <property type="component" value="Unassembled WGS sequence"/>
</dbReference>